<keyword evidence="3" id="KW-0472">Membrane</keyword>
<name>A0A5N8WQ29_9ACTN</name>
<feature type="region of interest" description="Disordered" evidence="2">
    <location>
        <begin position="302"/>
        <end position="389"/>
    </location>
</feature>
<feature type="compositionally biased region" description="Acidic residues" evidence="2">
    <location>
        <begin position="306"/>
        <end position="318"/>
    </location>
</feature>
<evidence type="ECO:0000256" key="3">
    <source>
        <dbReference type="SAM" id="Phobius"/>
    </source>
</evidence>
<proteinExistence type="predicted"/>
<evidence type="ECO:0000313" key="5">
    <source>
        <dbReference type="Proteomes" id="UP000373149"/>
    </source>
</evidence>
<dbReference type="SUPFAM" id="SSF69318">
    <property type="entry name" value="Integrin alpha N-terminal domain"/>
    <property type="match status" value="1"/>
</dbReference>
<dbReference type="EMBL" id="VMNX01000025">
    <property type="protein sequence ID" value="MPY48936.1"/>
    <property type="molecule type" value="Genomic_DNA"/>
</dbReference>
<feature type="compositionally biased region" description="Gly residues" evidence="2">
    <location>
        <begin position="139"/>
        <end position="148"/>
    </location>
</feature>
<accession>A0A5N8WQ29</accession>
<organism evidence="4 5">
    <name type="scientific">Streptomyces acidicola</name>
    <dbReference type="NCBI Taxonomy" id="2596892"/>
    <lineage>
        <taxon>Bacteria</taxon>
        <taxon>Bacillati</taxon>
        <taxon>Actinomycetota</taxon>
        <taxon>Actinomycetes</taxon>
        <taxon>Kitasatosporales</taxon>
        <taxon>Streptomycetaceae</taxon>
        <taxon>Streptomyces</taxon>
    </lineage>
</organism>
<dbReference type="InterPro" id="IPR013517">
    <property type="entry name" value="FG-GAP"/>
</dbReference>
<dbReference type="RefSeq" id="WP_152861245.1">
    <property type="nucleotide sequence ID" value="NZ_VMNX01000025.1"/>
</dbReference>
<comment type="caution">
    <text evidence="4">The sequence shown here is derived from an EMBL/GenBank/DDBJ whole genome shotgun (WGS) entry which is preliminary data.</text>
</comment>
<protein>
    <submittedName>
        <fullName evidence="4">VCBS repeat-containing protein</fullName>
    </submittedName>
</protein>
<keyword evidence="1" id="KW-0732">Signal</keyword>
<dbReference type="InterPro" id="IPR028994">
    <property type="entry name" value="Integrin_alpha_N"/>
</dbReference>
<feature type="region of interest" description="Disordered" evidence="2">
    <location>
        <begin position="37"/>
        <end position="59"/>
    </location>
</feature>
<evidence type="ECO:0000256" key="2">
    <source>
        <dbReference type="SAM" id="MobiDB-lite"/>
    </source>
</evidence>
<feature type="transmembrane region" description="Helical" evidence="3">
    <location>
        <begin position="16"/>
        <end position="36"/>
    </location>
</feature>
<evidence type="ECO:0000313" key="4">
    <source>
        <dbReference type="EMBL" id="MPY48936.1"/>
    </source>
</evidence>
<evidence type="ECO:0000256" key="1">
    <source>
        <dbReference type="ARBA" id="ARBA00022729"/>
    </source>
</evidence>
<dbReference type="Proteomes" id="UP000373149">
    <property type="component" value="Unassembled WGS sequence"/>
</dbReference>
<reference evidence="4 5" key="1">
    <citation type="submission" date="2019-09" db="EMBL/GenBank/DDBJ databases">
        <authorList>
            <person name="Duangmal K."/>
            <person name="Teo W.F.A."/>
            <person name="Lipun K."/>
        </authorList>
    </citation>
    <scope>NUCLEOTIDE SEQUENCE [LARGE SCALE GENOMIC DNA]</scope>
    <source>
        <strain evidence="4 5">K1PN6</strain>
    </source>
</reference>
<gene>
    <name evidence="4" type="ORF">FPZ41_10280</name>
</gene>
<feature type="compositionally biased region" description="Polar residues" evidence="2">
    <location>
        <begin position="347"/>
        <end position="371"/>
    </location>
</feature>
<keyword evidence="3" id="KW-1133">Transmembrane helix</keyword>
<dbReference type="NCBIfam" id="NF033679">
    <property type="entry name" value="DNRLRE_dom"/>
    <property type="match status" value="1"/>
</dbReference>
<sequence>MERRRFGLPASRRTRAGVAALIAGALGLGLLTVPLLDDQDPSDSPAETKKSATRPVDQDAALEQAVSSGKRVEVTALRDETSMTYARPDGRLELVAYGAPVRAKVNGAWKPIDTELVEVEGGWTSKATADPVVFSAGGDSAGRGGTAGRGASAREKPAAVRGVRSAVYTVANDGRTVRAAADAETYSELAVLSSGGHEVTLSWPGELPEPVISGSSALYRNVFDGVDLMLTAQASGFSHVLIVHSAEAAADPALTKLSYGLSSPDLTFHLDPVTKVVTGRNRDGEEIVVSPTPYLWDSAGTYAVTEGDDPEPPEEDPEPTPSYSEEPGEEVGEERPVPEDGMDTDAPTPTSEPGDGPTSQEESAPTDNTSADPVAYRHGAKADSTVARTSARTVARTAVRTGHAATGALRTAPTDDEVFGLKGLAGPDPGTHLAVANAELSAPGTASTGLTVIPDADLLDADDTVYPVFIDPTIYGKTKNWTTAYQKYPKSSFYDGANYNTGTTEARVGFESTTWGLSRSFFRLGWSSSIKGAHVSSASIRLRETYSWSCSAREMELWHTGGISSKTTWDNQPAQKKRIGTKSFAHGYNSSCPDANVVYDAKSIAQDAADGGWKELTIGLQAENESSAYSWKKFRAEGESAPKLTMVYNRKPRTPSSLAQAPGGGCDRTTPYIHIGKRDLVLSAASSDPDDISTRQDLKYLDFELWRTGYGDDKILDRNVTVTSAGKASVTVSKSALTNGHQYSWRVRAIDSSGAASSYAPTADPKVCRFIFDSSAPNEPLVSSSDFPAADDDGSVWSEVKFGTAGNFTFAPDDDTDVTKFQYSFNTTSYANSKTVAAGTATTLSLKPPAAGPNVLYVRAVDGAGNVSLGTKYLFYVTPRDTADAPGDTTGDGIADLFAISTAGNLWLYPSTTTGDLHVSLSAAHDGGIGLLTDPDGDGEDHRPGYWMGEDGKPALIAHGGDALGADGIGDLFARMPDGKLYVYPGDGYGSVDIAGRMSVRLPSGSPDPATFDQIIVGDYDLDGRADLFATAGAGELWAFKGYTGASFLSVTKIASTAWAERDLVSVGDHDKDGAPDLVWRSGSSSRLYIRYGIKDSAGGATIASLSTAVDSKTGADEIYAEGWSTTTVPTNFLYGTPDVTGDGIPDIWALASDGSIKFYKGGAATLSTGTTVISSGSEWATTKLSFG</sequence>
<feature type="region of interest" description="Disordered" evidence="2">
    <location>
        <begin position="134"/>
        <end position="156"/>
    </location>
</feature>
<dbReference type="Pfam" id="PF13517">
    <property type="entry name" value="FG-GAP_3"/>
    <property type="match status" value="1"/>
</dbReference>
<keyword evidence="3" id="KW-0812">Transmembrane</keyword>
<dbReference type="AlphaFoldDB" id="A0A5N8WQ29"/>
<keyword evidence="5" id="KW-1185">Reference proteome</keyword>